<dbReference type="KEGG" id="hhw:NCTC503_01278"/>
<evidence type="ECO:0000313" key="3">
    <source>
        <dbReference type="Proteomes" id="UP000308489"/>
    </source>
</evidence>
<evidence type="ECO:0000256" key="1">
    <source>
        <dbReference type="SAM" id="Phobius"/>
    </source>
</evidence>
<gene>
    <name evidence="2" type="ORF">NCTC503_01278</name>
</gene>
<keyword evidence="3" id="KW-1185">Reference proteome</keyword>
<sequence length="49" mass="5889">MHKNEIKDLIFFMLIVAFSFFYRYVPLELQGFIGFLSGVIAMWTRIKEK</sequence>
<keyword evidence="1" id="KW-1133">Transmembrane helix</keyword>
<dbReference type="Proteomes" id="UP000308489">
    <property type="component" value="Chromosome 1"/>
</dbReference>
<reference evidence="2 3" key="1">
    <citation type="submission" date="2019-05" db="EMBL/GenBank/DDBJ databases">
        <authorList>
            <consortium name="Pathogen Informatics"/>
        </authorList>
    </citation>
    <scope>NUCLEOTIDE SEQUENCE [LARGE SCALE GENOMIC DNA]</scope>
    <source>
        <strain evidence="2 3">NCTC503</strain>
    </source>
</reference>
<dbReference type="AlphaFoldDB" id="A0A4U9RBY9"/>
<protein>
    <submittedName>
        <fullName evidence="2">Uncharacterized protein</fullName>
    </submittedName>
</protein>
<dbReference type="RefSeq" id="WP_171011994.1">
    <property type="nucleotide sequence ID" value="NZ_CBCRUQ010000020.1"/>
</dbReference>
<dbReference type="EMBL" id="LR590481">
    <property type="protein sequence ID" value="VTQ88686.1"/>
    <property type="molecule type" value="Genomic_DNA"/>
</dbReference>
<organism evidence="2 3">
    <name type="scientific">Hathewaya histolytica</name>
    <name type="common">Clostridium histolyticum</name>
    <dbReference type="NCBI Taxonomy" id="1498"/>
    <lineage>
        <taxon>Bacteria</taxon>
        <taxon>Bacillati</taxon>
        <taxon>Bacillota</taxon>
        <taxon>Clostridia</taxon>
        <taxon>Eubacteriales</taxon>
        <taxon>Clostridiaceae</taxon>
        <taxon>Hathewaya</taxon>
    </lineage>
</organism>
<proteinExistence type="predicted"/>
<feature type="transmembrane region" description="Helical" evidence="1">
    <location>
        <begin position="9"/>
        <end position="25"/>
    </location>
</feature>
<name>A0A4U9RBY9_HATHI</name>
<accession>A0A4U9RBY9</accession>
<evidence type="ECO:0000313" key="2">
    <source>
        <dbReference type="EMBL" id="VTQ88686.1"/>
    </source>
</evidence>
<keyword evidence="1" id="KW-0812">Transmembrane</keyword>
<keyword evidence="1" id="KW-0472">Membrane</keyword>